<keyword evidence="1" id="KW-0732">Signal</keyword>
<evidence type="ECO:0000313" key="2">
    <source>
        <dbReference type="EMBL" id="TFU96827.1"/>
    </source>
</evidence>
<evidence type="ECO:0000256" key="1">
    <source>
        <dbReference type="SAM" id="SignalP"/>
    </source>
</evidence>
<comment type="caution">
    <text evidence="2">The sequence shown here is derived from an EMBL/GenBank/DDBJ whole genome shotgun (WGS) entry which is preliminary data.</text>
</comment>
<sequence>MTIRMAGLWLSVVAGLLLFVTSQANANQITITGRLPEAAGQPIGSVDSGPFSALSIPFDVKDGSTVNPELTFHLGGPDGTVIQAPAGVLPLVCLKKSGTPTTDDVCQEGVKVNLPPAAIYWRYPGYGEMPKTRPVTLVVTPNGRSSAISFESSK</sequence>
<name>A0A9X8VH46_SERMA</name>
<organism evidence="2">
    <name type="scientific">Serratia marcescens</name>
    <dbReference type="NCBI Taxonomy" id="615"/>
    <lineage>
        <taxon>Bacteria</taxon>
        <taxon>Pseudomonadati</taxon>
        <taxon>Pseudomonadota</taxon>
        <taxon>Gammaproteobacteria</taxon>
        <taxon>Enterobacterales</taxon>
        <taxon>Yersiniaceae</taxon>
        <taxon>Serratia</taxon>
    </lineage>
</organism>
<protein>
    <submittedName>
        <fullName evidence="2">Uncharacterized protein</fullName>
    </submittedName>
</protein>
<feature type="chain" id="PRO_5040826634" evidence="1">
    <location>
        <begin position="27"/>
        <end position="154"/>
    </location>
</feature>
<dbReference type="AlphaFoldDB" id="A0A9X8VH46"/>
<proteinExistence type="predicted"/>
<feature type="signal peptide" evidence="1">
    <location>
        <begin position="1"/>
        <end position="26"/>
    </location>
</feature>
<accession>A0A9X8VH46</accession>
<reference evidence="2" key="1">
    <citation type="submission" date="2019-03" db="EMBL/GenBank/DDBJ databases">
        <title>Serratia marcescens strain N2 draft genome.</title>
        <authorList>
            <person name="Yassin A."/>
            <person name="El-Kenawy N."/>
            <person name="Youssef N.H."/>
        </authorList>
    </citation>
    <scope>NUCLEOTIDE SEQUENCE [LARGE SCALE GENOMIC DNA]</scope>
    <source>
        <strain evidence="2">N2</strain>
    </source>
</reference>
<dbReference type="EMBL" id="SPSG01001915">
    <property type="protein sequence ID" value="TFU96827.1"/>
    <property type="molecule type" value="Genomic_DNA"/>
</dbReference>
<gene>
    <name evidence="2" type="ORF">E0L31_14835</name>
</gene>